<protein>
    <submittedName>
        <fullName evidence="4">SdiA-regulated protein</fullName>
    </submittedName>
</protein>
<dbReference type="GO" id="GO:0005886">
    <property type="term" value="C:plasma membrane"/>
    <property type="evidence" value="ECO:0007669"/>
    <property type="project" value="UniProtKB-SubCell"/>
</dbReference>
<evidence type="ECO:0000313" key="4">
    <source>
        <dbReference type="EMBL" id="TDR18447.1"/>
    </source>
</evidence>
<dbReference type="RefSeq" id="WP_099019557.1">
    <property type="nucleotide sequence ID" value="NZ_NIHB01000003.1"/>
</dbReference>
<comment type="subcellular location">
    <subcellularLocation>
        <location evidence="1">Cell membrane</location>
    </subcellularLocation>
</comment>
<reference evidence="4 5" key="1">
    <citation type="submission" date="2019-03" db="EMBL/GenBank/DDBJ databases">
        <title>Genomic Encyclopedia of Type Strains, Phase IV (KMG-IV): sequencing the most valuable type-strain genomes for metagenomic binning, comparative biology and taxonomic classification.</title>
        <authorList>
            <person name="Goeker M."/>
        </authorList>
    </citation>
    <scope>NUCLEOTIDE SEQUENCE [LARGE SCALE GENOMIC DNA]</scope>
    <source>
        <strain evidence="4 5">DSM 25488</strain>
    </source>
</reference>
<accession>A0A4R6XLI4</accession>
<evidence type="ECO:0000313" key="5">
    <source>
        <dbReference type="Proteomes" id="UP000295724"/>
    </source>
</evidence>
<sequence length="307" mass="34748">MKKVCLPVMYQLFLTALLIHVGYSSLATEVNKLNDFQVYSIQSSYPIEPSGLTLKEGQLFTVCDDANVIFKLNFLSGSIVEAEEHEKLDVTQIAALALDLEGITMVDNDFFVASETHHKLVSVKEGQLKWVPDFGGVYADAFKAGLFQIYNAGIESVVYLGNQTFLLSVERQPRGLIEVQFDESFSQIVKQTNQVFDDSAHSLESDRKPDLTGLFLHNGVIYAIHRNAYIIHELLKDEKGLYREGQSWSYEHIVKHPDNAFQDMQFGHAEGLAVDDDNFYLIFDNNKNPKLKNPNDIRPLLVIAKRK</sequence>
<evidence type="ECO:0000256" key="2">
    <source>
        <dbReference type="ARBA" id="ARBA00022475"/>
    </source>
</evidence>
<dbReference type="EMBL" id="SNZB01000005">
    <property type="protein sequence ID" value="TDR18447.1"/>
    <property type="molecule type" value="Genomic_DNA"/>
</dbReference>
<dbReference type="AlphaFoldDB" id="A0A4R6XLI4"/>
<organism evidence="4 5">
    <name type="scientific">Marinicella litoralis</name>
    <dbReference type="NCBI Taxonomy" id="644220"/>
    <lineage>
        <taxon>Bacteria</taxon>
        <taxon>Pseudomonadati</taxon>
        <taxon>Pseudomonadota</taxon>
        <taxon>Gammaproteobacteria</taxon>
        <taxon>Lysobacterales</taxon>
        <taxon>Marinicellaceae</taxon>
        <taxon>Marinicella</taxon>
    </lineage>
</organism>
<gene>
    <name evidence="4" type="ORF">C8D91_2367</name>
</gene>
<evidence type="ECO:0000256" key="1">
    <source>
        <dbReference type="ARBA" id="ARBA00004236"/>
    </source>
</evidence>
<evidence type="ECO:0000256" key="3">
    <source>
        <dbReference type="ARBA" id="ARBA00023136"/>
    </source>
</evidence>
<dbReference type="Pfam" id="PF06977">
    <property type="entry name" value="SdiA-regulated"/>
    <property type="match status" value="1"/>
</dbReference>
<dbReference type="Proteomes" id="UP000295724">
    <property type="component" value="Unassembled WGS sequence"/>
</dbReference>
<comment type="caution">
    <text evidence="4">The sequence shown here is derived from an EMBL/GenBank/DDBJ whole genome shotgun (WGS) entry which is preliminary data.</text>
</comment>
<keyword evidence="3" id="KW-0472">Membrane</keyword>
<dbReference type="InterPro" id="IPR009722">
    <property type="entry name" value="YjiK/CarP"/>
</dbReference>
<dbReference type="OrthoDB" id="6195379at2"/>
<keyword evidence="2" id="KW-1003">Cell membrane</keyword>
<name>A0A4R6XLI4_9GAMM</name>
<keyword evidence="5" id="KW-1185">Reference proteome</keyword>
<proteinExistence type="predicted"/>